<reference evidence="1" key="1">
    <citation type="journal article" date="2022" name="Front. Microbiol.">
        <title>Species classification and novel plasmid identifications in Arcobacter cryaerophilus and Arcobacter cryaerophilus-like organisms.</title>
        <authorList>
            <person name="Zhou G."/>
            <person name="Wang M."/>
            <person name="Wang H."/>
            <person name="Chen X."/>
            <person name="Gu Y."/>
            <person name="Shao Z."/>
            <person name="Zhang J."/>
            <person name="Zhang M."/>
        </authorList>
    </citation>
    <scope>NUCLEOTIDE SEQUENCE</scope>
    <source>
        <strain evidence="1">ICDCAC48</strain>
    </source>
</reference>
<dbReference type="Proteomes" id="UP001164100">
    <property type="component" value="Chromosome"/>
</dbReference>
<dbReference type="RefSeq" id="WP_263514129.1">
    <property type="nucleotide sequence ID" value="NZ_CP099556.1"/>
</dbReference>
<dbReference type="EMBL" id="CP099556">
    <property type="protein sequence ID" value="UYF42514.1"/>
    <property type="molecule type" value="Genomic_DNA"/>
</dbReference>
<protein>
    <submittedName>
        <fullName evidence="1">Helix-turn-helix domain-containing protein</fullName>
    </submittedName>
</protein>
<sequence>MKHKSYAPTKPIMMEKNYFRHLNNEQFKVVGAIIAYLQNNRNKQLPSNETIAFFCGFNDTQIVKKTKESLIEIGLLKQDMTINQNWAQLCY</sequence>
<accession>A0AA46S057</accession>
<evidence type="ECO:0000313" key="1">
    <source>
        <dbReference type="EMBL" id="UYF42514.1"/>
    </source>
</evidence>
<dbReference type="AlphaFoldDB" id="A0AA46S057"/>
<dbReference type="Pfam" id="PF13730">
    <property type="entry name" value="HTH_36"/>
    <property type="match status" value="1"/>
</dbReference>
<name>A0AA46S057_9BACT</name>
<proteinExistence type="predicted"/>
<evidence type="ECO:0000313" key="2">
    <source>
        <dbReference type="Proteomes" id="UP001164100"/>
    </source>
</evidence>
<gene>
    <name evidence="1" type="ORF">NGX11_06280</name>
</gene>
<organism evidence="1 2">
    <name type="scientific">Aliarcobacter cryaerophilus</name>
    <dbReference type="NCBI Taxonomy" id="28198"/>
    <lineage>
        <taxon>Bacteria</taxon>
        <taxon>Pseudomonadati</taxon>
        <taxon>Campylobacterota</taxon>
        <taxon>Epsilonproteobacteria</taxon>
        <taxon>Campylobacterales</taxon>
        <taxon>Arcobacteraceae</taxon>
        <taxon>Aliarcobacter</taxon>
    </lineage>
</organism>